<dbReference type="GO" id="GO:0015385">
    <property type="term" value="F:sodium:proton antiporter activity"/>
    <property type="evidence" value="ECO:0007669"/>
    <property type="project" value="InterPro"/>
</dbReference>
<sequence>MLLVSAIVATVSQRLRLPYTVGLVLAGVVMALTSATSQVHLTKHLIFNAFLPPLIFEAAYFIPWTELRRDFSPITVLATVGVLIAAAVTAAGMHFGAQWSWPSALLFGVLISATDPVSVIATFKDAGVHGRLRLLVEAESLFNDGTAAVLFAVVSAALLGAGMSAGAVVLSFVVTVVGGVLCGALVGAAALLLIGRATDHLVEISFTVVAAYGSFLLAEQFHLSGVLATLTAGMLIGNIGPARAITDRGREAVGAFWEYAAFLANSLIFLLIGLRGARESFAALLVPTLIAIAVVLAGRAASVYGCCAFYARAARRISLQRQHILFWGGLRGALALALALGLPPETPDRSQILTVTFGVVAFSIIVQGLTITPLLRRLGEIETKPHS</sequence>
<dbReference type="PANTHER" id="PTHR10110:SF195">
    <property type="entry name" value="NA(+)_H(+) ANTIPORTER NHAS2"/>
    <property type="match status" value="1"/>
</dbReference>
<proteinExistence type="inferred from homology"/>
<keyword evidence="3" id="KW-0813">Transport</keyword>
<dbReference type="InterPro" id="IPR004709">
    <property type="entry name" value="NaH_exchanger"/>
</dbReference>
<dbReference type="InterPro" id="IPR018422">
    <property type="entry name" value="Cation/H_exchanger_CPA1"/>
</dbReference>
<dbReference type="Pfam" id="PF00999">
    <property type="entry name" value="Na_H_Exchanger"/>
    <property type="match status" value="1"/>
</dbReference>
<keyword evidence="6" id="KW-0812">Transmembrane</keyword>
<dbReference type="GO" id="GO:0051453">
    <property type="term" value="P:regulation of intracellular pH"/>
    <property type="evidence" value="ECO:0007669"/>
    <property type="project" value="TreeGrafter"/>
</dbReference>
<keyword evidence="10" id="KW-0472">Membrane</keyword>
<dbReference type="AlphaFoldDB" id="A0A402CRD5"/>
<name>A0A402CRD5_9BACT</name>
<reference evidence="13 14" key="1">
    <citation type="journal article" date="2019" name="Int. J. Syst. Evol. Microbiol.">
        <title>Capsulimonas corticalis gen. nov., sp. nov., an aerobic capsulated bacterium, of a novel bacterial order, Capsulimonadales ord. nov., of the class Armatimonadia of the phylum Armatimonadetes.</title>
        <authorList>
            <person name="Li J."/>
            <person name="Kudo C."/>
            <person name="Tonouchi A."/>
        </authorList>
    </citation>
    <scope>NUCLEOTIDE SEQUENCE [LARGE SCALE GENOMIC DNA]</scope>
    <source>
        <strain evidence="13 14">AX-7</strain>
    </source>
</reference>
<evidence type="ECO:0000256" key="4">
    <source>
        <dbReference type="ARBA" id="ARBA00022449"/>
    </source>
</evidence>
<dbReference type="Gene3D" id="6.10.140.1330">
    <property type="match status" value="1"/>
</dbReference>
<keyword evidence="9" id="KW-0406">Ion transport</keyword>
<keyword evidence="4" id="KW-0050">Antiport</keyword>
<dbReference type="KEGG" id="ccot:CCAX7_001100"/>
<evidence type="ECO:0000256" key="10">
    <source>
        <dbReference type="ARBA" id="ARBA00023136"/>
    </source>
</evidence>
<keyword evidence="8" id="KW-0915">Sodium</keyword>
<evidence type="ECO:0000313" key="14">
    <source>
        <dbReference type="Proteomes" id="UP000287394"/>
    </source>
</evidence>
<comment type="subcellular location">
    <subcellularLocation>
        <location evidence="1">Cell membrane</location>
        <topology evidence="1">Multi-pass membrane protein</topology>
    </subcellularLocation>
</comment>
<dbReference type="EMBL" id="AP025739">
    <property type="protein sequence ID" value="BDI28059.1"/>
    <property type="molecule type" value="Genomic_DNA"/>
</dbReference>
<evidence type="ECO:0000256" key="5">
    <source>
        <dbReference type="ARBA" id="ARBA00022475"/>
    </source>
</evidence>
<feature type="domain" description="Cation/H+ exchanger transmembrane" evidence="12">
    <location>
        <begin position="4"/>
        <end position="376"/>
    </location>
</feature>
<dbReference type="Proteomes" id="UP000287394">
    <property type="component" value="Chromosome"/>
</dbReference>
<evidence type="ECO:0000313" key="13">
    <source>
        <dbReference type="EMBL" id="BDI28059.1"/>
    </source>
</evidence>
<evidence type="ECO:0000256" key="11">
    <source>
        <dbReference type="ARBA" id="ARBA00023201"/>
    </source>
</evidence>
<keyword evidence="14" id="KW-1185">Reference proteome</keyword>
<keyword evidence="11" id="KW-0739">Sodium transport</keyword>
<evidence type="ECO:0000256" key="6">
    <source>
        <dbReference type="ARBA" id="ARBA00022692"/>
    </source>
</evidence>
<organism evidence="13 14">
    <name type="scientific">Capsulimonas corticalis</name>
    <dbReference type="NCBI Taxonomy" id="2219043"/>
    <lineage>
        <taxon>Bacteria</taxon>
        <taxon>Bacillati</taxon>
        <taxon>Armatimonadota</taxon>
        <taxon>Armatimonadia</taxon>
        <taxon>Capsulimonadales</taxon>
        <taxon>Capsulimonadaceae</taxon>
        <taxon>Capsulimonas</taxon>
    </lineage>
</organism>
<evidence type="ECO:0000259" key="12">
    <source>
        <dbReference type="Pfam" id="PF00999"/>
    </source>
</evidence>
<evidence type="ECO:0000256" key="7">
    <source>
        <dbReference type="ARBA" id="ARBA00022989"/>
    </source>
</evidence>
<keyword evidence="5" id="KW-1003">Cell membrane</keyword>
<dbReference type="GO" id="GO:0015386">
    <property type="term" value="F:potassium:proton antiporter activity"/>
    <property type="evidence" value="ECO:0007669"/>
    <property type="project" value="TreeGrafter"/>
</dbReference>
<gene>
    <name evidence="13" type="ORF">CCAX7_001100</name>
</gene>
<evidence type="ECO:0000256" key="1">
    <source>
        <dbReference type="ARBA" id="ARBA00004651"/>
    </source>
</evidence>
<dbReference type="GO" id="GO:0098719">
    <property type="term" value="P:sodium ion import across plasma membrane"/>
    <property type="evidence" value="ECO:0007669"/>
    <property type="project" value="TreeGrafter"/>
</dbReference>
<protein>
    <submittedName>
        <fullName evidence="13">Sodium/hydrogen exchanger</fullName>
    </submittedName>
</protein>
<accession>A0A402CRD5</accession>
<comment type="similarity">
    <text evidence="2">Belongs to the monovalent cation:proton antiporter 1 (CPA1) transporter (TC 2.A.36) family.</text>
</comment>
<evidence type="ECO:0000256" key="3">
    <source>
        <dbReference type="ARBA" id="ARBA00022448"/>
    </source>
</evidence>
<dbReference type="FunCoup" id="A0A402CRD5">
    <property type="interactions" value="31"/>
</dbReference>
<evidence type="ECO:0000256" key="2">
    <source>
        <dbReference type="ARBA" id="ARBA00007367"/>
    </source>
</evidence>
<keyword evidence="7" id="KW-1133">Transmembrane helix</keyword>
<dbReference type="InterPro" id="IPR006153">
    <property type="entry name" value="Cation/H_exchanger_TM"/>
</dbReference>
<dbReference type="GO" id="GO:0005886">
    <property type="term" value="C:plasma membrane"/>
    <property type="evidence" value="ECO:0007669"/>
    <property type="project" value="UniProtKB-SubCell"/>
</dbReference>
<dbReference type="RefSeq" id="WP_218025508.1">
    <property type="nucleotide sequence ID" value="NZ_AP025739.1"/>
</dbReference>
<dbReference type="PRINTS" id="PR01084">
    <property type="entry name" value="NAHEXCHNGR"/>
</dbReference>
<dbReference type="PANTHER" id="PTHR10110">
    <property type="entry name" value="SODIUM/HYDROGEN EXCHANGER"/>
    <property type="match status" value="1"/>
</dbReference>
<evidence type="ECO:0000256" key="9">
    <source>
        <dbReference type="ARBA" id="ARBA00023065"/>
    </source>
</evidence>
<evidence type="ECO:0000256" key="8">
    <source>
        <dbReference type="ARBA" id="ARBA00023053"/>
    </source>
</evidence>